<feature type="coiled-coil region" evidence="1">
    <location>
        <begin position="185"/>
        <end position="267"/>
    </location>
</feature>
<gene>
    <name evidence="2" type="primary">PARPA_07898.1 scaffold 31073</name>
</gene>
<keyword evidence="1" id="KW-0175">Coiled coil</keyword>
<name>A0A0B7N8J6_9FUNG</name>
<feature type="coiled-coil region" evidence="1">
    <location>
        <begin position="432"/>
        <end position="459"/>
    </location>
</feature>
<dbReference type="EMBL" id="LN730558">
    <property type="protein sequence ID" value="CEP13764.1"/>
    <property type="molecule type" value="Genomic_DNA"/>
</dbReference>
<dbReference type="AlphaFoldDB" id="A0A0B7N8J6"/>
<evidence type="ECO:0000256" key="1">
    <source>
        <dbReference type="SAM" id="Coils"/>
    </source>
</evidence>
<proteinExistence type="predicted"/>
<organism evidence="2 3">
    <name type="scientific">Parasitella parasitica</name>
    <dbReference type="NCBI Taxonomy" id="35722"/>
    <lineage>
        <taxon>Eukaryota</taxon>
        <taxon>Fungi</taxon>
        <taxon>Fungi incertae sedis</taxon>
        <taxon>Mucoromycota</taxon>
        <taxon>Mucoromycotina</taxon>
        <taxon>Mucoromycetes</taxon>
        <taxon>Mucorales</taxon>
        <taxon>Mucorineae</taxon>
        <taxon>Mucoraceae</taxon>
        <taxon>Parasitella</taxon>
    </lineage>
</organism>
<evidence type="ECO:0000313" key="3">
    <source>
        <dbReference type="Proteomes" id="UP000054107"/>
    </source>
</evidence>
<sequence length="518" mass="60258">MDQESKYKECKKRNEQQLLNLGKLGNPTTYGHTTHTRMQIEQKQIAVKEVKRKQSCYQSIKQAQSHNQQQQQELLVDELHPKSPLTLISGRRDLTQLLPTTPEMICKKLELYIKRQYERQAFINEKEILQVRQLINRLPEKHDKQQAHQMVDALLRQLQNVSVDKAKYEYKIRDTAEYKEIERYEMAQRAKIRELLQRKDDLERETKDAETNLIRRIRELYADPVVQSAIAKNIRIKAANHQVDAELETLKAQAETLIDNIESSKEAEAPINKETKMQDIEEKTLKIVEHLNSLIHANEKGNDAIRNDRVQVKLENRESLEQLLDDIKKEKVRLQLERLNMHKPSMNPPDSASDATTIKNALSPYTSISITEALSEIVNIVDSVNYFSEKSVENICADIRTTLEKLAKKWEASLEKQNISIIQDIPECHDGIDNVIQSVDALREHIEHTEQQYIQEQQAILKAKMDTAEQVNIELEKARSLLDERASIKHVGKEYEIQSKNFSEWLDYLEMDANNADV</sequence>
<dbReference type="OrthoDB" id="2250794at2759"/>
<protein>
    <submittedName>
        <fullName evidence="2">Uncharacterized protein</fullName>
    </submittedName>
</protein>
<accession>A0A0B7N8J6</accession>
<keyword evidence="3" id="KW-1185">Reference proteome</keyword>
<reference evidence="2 3" key="1">
    <citation type="submission" date="2014-09" db="EMBL/GenBank/DDBJ databases">
        <authorList>
            <person name="Ellenberger Sabrina"/>
        </authorList>
    </citation>
    <scope>NUCLEOTIDE SEQUENCE [LARGE SCALE GENOMIC DNA]</scope>
    <source>
        <strain evidence="2 3">CBS 412.66</strain>
    </source>
</reference>
<feature type="coiled-coil region" evidence="1">
    <location>
        <begin position="310"/>
        <end position="340"/>
    </location>
</feature>
<dbReference type="Proteomes" id="UP000054107">
    <property type="component" value="Unassembled WGS sequence"/>
</dbReference>
<evidence type="ECO:0000313" key="2">
    <source>
        <dbReference type="EMBL" id="CEP13764.1"/>
    </source>
</evidence>